<reference evidence="1" key="1">
    <citation type="journal article" date="2014" name="Genome Biol. Evol.">
        <title>Pangenome evidence for extensive interdomain horizontal transfer affecting lineage core and shell genes in uncultured planktonic thaumarchaeota and euryarchaeota.</title>
        <authorList>
            <person name="Deschamps P."/>
            <person name="Zivanovic Y."/>
            <person name="Moreira D."/>
            <person name="Rodriguez-Valera F."/>
            <person name="Lopez-Garcia P."/>
        </authorList>
    </citation>
    <scope>NUCLEOTIDE SEQUENCE</scope>
</reference>
<evidence type="ECO:0000313" key="1">
    <source>
        <dbReference type="EMBL" id="AIE93404.1"/>
    </source>
</evidence>
<dbReference type="EMBL" id="KF900393">
    <property type="protein sequence ID" value="AIE93404.1"/>
    <property type="molecule type" value="Genomic_DNA"/>
</dbReference>
<name>A0A075FQ06_9EURY</name>
<dbReference type="AlphaFoldDB" id="A0A075FQ06"/>
<proteinExistence type="predicted"/>
<sequence>MGSYTYLEGKAYFEVDPLNEANSGITDLDLAPLNSAGRVEFSADFSMLKPTDPAAGRRTMLLDVVNRGNRTVVTRFNDVERASHLATTFSSGNGFLMKEGYTVVFCGWQADAGLCHAQVPLLAA</sequence>
<protein>
    <submittedName>
        <fullName evidence="1">Uncharacterized protein</fullName>
    </submittedName>
</protein>
<organism evidence="1">
    <name type="scientific">uncultured marine group II/III euryarchaeote AD1000_35_F01</name>
    <dbReference type="NCBI Taxonomy" id="1457758"/>
    <lineage>
        <taxon>Archaea</taxon>
        <taxon>Methanobacteriati</taxon>
        <taxon>Methanobacteriota</taxon>
        <taxon>environmental samples</taxon>
    </lineage>
</organism>
<accession>A0A075FQ06</accession>